<dbReference type="PANTHER" id="PTHR10903">
    <property type="entry name" value="GTPASE, IMAP FAMILY MEMBER-RELATED"/>
    <property type="match status" value="1"/>
</dbReference>
<gene>
    <name evidence="7" type="ORF">E1301_Tti024262</name>
</gene>
<name>A0A5A9PC49_9TELE</name>
<organism evidence="7 8">
    <name type="scientific">Triplophysa tibetana</name>
    <dbReference type="NCBI Taxonomy" id="1572043"/>
    <lineage>
        <taxon>Eukaryota</taxon>
        <taxon>Metazoa</taxon>
        <taxon>Chordata</taxon>
        <taxon>Craniata</taxon>
        <taxon>Vertebrata</taxon>
        <taxon>Euteleostomi</taxon>
        <taxon>Actinopterygii</taxon>
        <taxon>Neopterygii</taxon>
        <taxon>Teleostei</taxon>
        <taxon>Ostariophysi</taxon>
        <taxon>Cypriniformes</taxon>
        <taxon>Nemacheilidae</taxon>
        <taxon>Triplophysa</taxon>
    </lineage>
</organism>
<feature type="compositionally biased region" description="Basic and acidic residues" evidence="4">
    <location>
        <begin position="295"/>
        <end position="313"/>
    </location>
</feature>
<keyword evidence="3" id="KW-0342">GTP-binding</keyword>
<comment type="caution">
    <text evidence="7">The sequence shown here is derived from an EMBL/GenBank/DDBJ whole genome shotgun (WGS) entry which is preliminary data.</text>
</comment>
<dbReference type="CDD" id="cd01852">
    <property type="entry name" value="AIG1"/>
    <property type="match status" value="1"/>
</dbReference>
<protein>
    <submittedName>
        <fullName evidence="7">GTPase IMAP family member 4</fullName>
    </submittedName>
</protein>
<dbReference type="PANTHER" id="PTHR10903:SF182">
    <property type="entry name" value="GTPASE IMAP FAMILY MEMBER 4"/>
    <property type="match status" value="1"/>
</dbReference>
<proteinExistence type="inferred from homology"/>
<evidence type="ECO:0000313" key="7">
    <source>
        <dbReference type="EMBL" id="KAA0719580.1"/>
    </source>
</evidence>
<keyword evidence="5" id="KW-0812">Transmembrane</keyword>
<feature type="region of interest" description="Disordered" evidence="4">
    <location>
        <begin position="291"/>
        <end position="313"/>
    </location>
</feature>
<evidence type="ECO:0000259" key="6">
    <source>
        <dbReference type="PROSITE" id="PS51720"/>
    </source>
</evidence>
<evidence type="ECO:0000256" key="3">
    <source>
        <dbReference type="ARBA" id="ARBA00023134"/>
    </source>
</evidence>
<keyword evidence="2" id="KW-0547">Nucleotide-binding</keyword>
<evidence type="ECO:0000313" key="8">
    <source>
        <dbReference type="Proteomes" id="UP000324632"/>
    </source>
</evidence>
<dbReference type="PROSITE" id="PS51720">
    <property type="entry name" value="G_AIG1"/>
    <property type="match status" value="1"/>
</dbReference>
<keyword evidence="5" id="KW-1133">Transmembrane helix</keyword>
<sequence length="414" mass="47437">METPVETQEVRLVLLGKTGAGKSASGNTILGEECFDAEVSMGSVTKVCKRVSGTVEGRRLVLVDTPGLFDTELTDTELQRELIHCLSLCSPGPHVFLLVIPIERYTSEQQRTVEMIRDMFQHDITDHTIIVFSHADVLRGKYIEEFISRQHPKIQELVEMFGKRYVAFDNKHPEKRDQVSRLLERVDELQRRNDHKPFSNPVTQVVLKAQSIINERRTMKIKEEVQKEADDLWAAITADMKEEAQDSEKMKKCVEGRIGLLETDIKREEQNVKPIPERLKRMRASLETEQMNLGRLEEEEREKKSEREKREQNEKMNLDLWITEEKQRRESQEEKNSDYYTNMIYYLSLLMLGVGISSFAPLLLAFLFPAATAVVEVGMATKILLQMLSLLGEGGAIILPMGLKIAALTRCTIQ</sequence>
<reference evidence="7 8" key="1">
    <citation type="journal article" date="2019" name="Mol. Ecol. Resour.">
        <title>Chromosome-level genome assembly of Triplophysa tibetana, a fish adapted to the harsh high-altitude environment of the Tibetan Plateau.</title>
        <authorList>
            <person name="Yang X."/>
            <person name="Liu H."/>
            <person name="Ma Z."/>
            <person name="Zou Y."/>
            <person name="Zou M."/>
            <person name="Mao Y."/>
            <person name="Li X."/>
            <person name="Wang H."/>
            <person name="Chen T."/>
            <person name="Wang W."/>
            <person name="Yang R."/>
        </authorList>
    </citation>
    <scope>NUCLEOTIDE SEQUENCE [LARGE SCALE GENOMIC DNA]</scope>
    <source>
        <strain evidence="7">TTIB1903HZAU</strain>
        <tissue evidence="7">Muscle</tissue>
    </source>
</reference>
<dbReference type="EMBL" id="SOYY01000007">
    <property type="protein sequence ID" value="KAA0719580.1"/>
    <property type="molecule type" value="Genomic_DNA"/>
</dbReference>
<dbReference type="InterPro" id="IPR006703">
    <property type="entry name" value="G_AIG1"/>
</dbReference>
<keyword evidence="5" id="KW-0472">Membrane</keyword>
<accession>A0A5A9PC49</accession>
<dbReference type="SUPFAM" id="SSF52540">
    <property type="entry name" value="P-loop containing nucleoside triphosphate hydrolases"/>
    <property type="match status" value="1"/>
</dbReference>
<feature type="domain" description="AIG1-type G" evidence="6">
    <location>
        <begin position="7"/>
        <end position="207"/>
    </location>
</feature>
<dbReference type="InterPro" id="IPR045058">
    <property type="entry name" value="GIMA/IAN/Toc"/>
</dbReference>
<dbReference type="InterPro" id="IPR027417">
    <property type="entry name" value="P-loop_NTPase"/>
</dbReference>
<evidence type="ECO:0000256" key="2">
    <source>
        <dbReference type="ARBA" id="ARBA00022741"/>
    </source>
</evidence>
<evidence type="ECO:0000256" key="5">
    <source>
        <dbReference type="SAM" id="Phobius"/>
    </source>
</evidence>
<dbReference type="Pfam" id="PF04548">
    <property type="entry name" value="AIG1"/>
    <property type="match status" value="1"/>
</dbReference>
<keyword evidence="8" id="KW-1185">Reference proteome</keyword>
<dbReference type="GO" id="GO:0005525">
    <property type="term" value="F:GTP binding"/>
    <property type="evidence" value="ECO:0007669"/>
    <property type="project" value="UniProtKB-KW"/>
</dbReference>
<dbReference type="FunFam" id="3.40.50.300:FF:002274">
    <property type="entry name" value="Si:dkeyp-69e1.8"/>
    <property type="match status" value="1"/>
</dbReference>
<feature type="transmembrane region" description="Helical" evidence="5">
    <location>
        <begin position="383"/>
        <end position="403"/>
    </location>
</feature>
<feature type="transmembrane region" description="Helical" evidence="5">
    <location>
        <begin position="344"/>
        <end position="371"/>
    </location>
</feature>
<evidence type="ECO:0000256" key="4">
    <source>
        <dbReference type="SAM" id="MobiDB-lite"/>
    </source>
</evidence>
<dbReference type="AlphaFoldDB" id="A0A5A9PC49"/>
<comment type="similarity">
    <text evidence="1">Belongs to the TRAFAC class TrmE-Era-EngA-EngB-Septin-like GTPase superfamily. AIG1/Toc34/Toc159-like paraseptin GTPase family. IAN subfamily.</text>
</comment>
<dbReference type="Gene3D" id="3.40.50.300">
    <property type="entry name" value="P-loop containing nucleotide triphosphate hydrolases"/>
    <property type="match status" value="1"/>
</dbReference>
<evidence type="ECO:0000256" key="1">
    <source>
        <dbReference type="ARBA" id="ARBA00008535"/>
    </source>
</evidence>
<dbReference type="Proteomes" id="UP000324632">
    <property type="component" value="Chromosome 7"/>
</dbReference>